<evidence type="ECO:0000313" key="2">
    <source>
        <dbReference type="Proteomes" id="UP001172386"/>
    </source>
</evidence>
<proteinExistence type="predicted"/>
<gene>
    <name evidence="1" type="ORF">H2198_004995</name>
</gene>
<keyword evidence="2" id="KW-1185">Reference proteome</keyword>
<evidence type="ECO:0000313" key="1">
    <source>
        <dbReference type="EMBL" id="KAJ9656417.1"/>
    </source>
</evidence>
<name>A0ACC3A725_9EURO</name>
<sequence>MSSTSSAGPWGPAFGQNFSKSASNTVSRSPPQTSGWDQTSGMQMKHAHVKHPPPPLPPRNSDTSPQPAFMVQVPSAGVRDTKFNNNSYQTTQSYQAYDPRNAVPTTATSRRPVTTRPSSDLAAENAELTEQLRAMRIECDEKTTAVDNMVTAIVESESLLAEKEEEIARLSAELEQKTPKFSKMEELFNKRQAEALKEKERKITALQEEVNRLSTSAWTTDTSPAEKHNAELSDLRQRSAGLQKQLAEKEDQLGTWESGWQSHMQKEKEKLETAIESKYFGLHSELREQTSRREEAEARLRDLETKQSTMEDAGSRAADGKVTAALAQVEFQKSQSETYLQQLRDLKDANAALSQQIAGSSKAQIDTAALDQLKAELEESRRLANFFKKNSEQTSKNIKEVASANRALEEAIAAKTMEVDEQNSLIQAMKMQLGDMGRQYSAY</sequence>
<organism evidence="1 2">
    <name type="scientific">Neophaeococcomyces mojaviensis</name>
    <dbReference type="NCBI Taxonomy" id="3383035"/>
    <lineage>
        <taxon>Eukaryota</taxon>
        <taxon>Fungi</taxon>
        <taxon>Dikarya</taxon>
        <taxon>Ascomycota</taxon>
        <taxon>Pezizomycotina</taxon>
        <taxon>Eurotiomycetes</taxon>
        <taxon>Chaetothyriomycetidae</taxon>
        <taxon>Chaetothyriales</taxon>
        <taxon>Chaetothyriales incertae sedis</taxon>
        <taxon>Neophaeococcomyces</taxon>
    </lineage>
</organism>
<protein>
    <submittedName>
        <fullName evidence="1">Uncharacterized protein</fullName>
    </submittedName>
</protein>
<accession>A0ACC3A725</accession>
<dbReference type="EMBL" id="JAPDRQ010000078">
    <property type="protein sequence ID" value="KAJ9656417.1"/>
    <property type="molecule type" value="Genomic_DNA"/>
</dbReference>
<comment type="caution">
    <text evidence="1">The sequence shown here is derived from an EMBL/GenBank/DDBJ whole genome shotgun (WGS) entry which is preliminary data.</text>
</comment>
<reference evidence="1" key="1">
    <citation type="submission" date="2022-10" db="EMBL/GenBank/DDBJ databases">
        <title>Culturing micro-colonial fungi from biological soil crusts in the Mojave desert and describing Neophaeococcomyces mojavensis, and introducing the new genera and species Taxawa tesnikishii.</title>
        <authorList>
            <person name="Kurbessoian T."/>
            <person name="Stajich J.E."/>
        </authorList>
    </citation>
    <scope>NUCLEOTIDE SEQUENCE</scope>
    <source>
        <strain evidence="1">JES_112</strain>
    </source>
</reference>
<dbReference type="Proteomes" id="UP001172386">
    <property type="component" value="Unassembled WGS sequence"/>
</dbReference>